<dbReference type="RefSeq" id="WP_106595394.1">
    <property type="nucleotide sequence ID" value="NZ_PYAS01000004.1"/>
</dbReference>
<dbReference type="Proteomes" id="UP000241964">
    <property type="component" value="Unassembled WGS sequence"/>
</dbReference>
<keyword evidence="1" id="KW-1133">Transmembrane helix</keyword>
<keyword evidence="1" id="KW-0812">Transmembrane</keyword>
<organism evidence="2 3">
    <name type="scientific">Dyadobacter jiangsuensis</name>
    <dbReference type="NCBI Taxonomy" id="1591085"/>
    <lineage>
        <taxon>Bacteria</taxon>
        <taxon>Pseudomonadati</taxon>
        <taxon>Bacteroidota</taxon>
        <taxon>Cytophagia</taxon>
        <taxon>Cytophagales</taxon>
        <taxon>Spirosomataceae</taxon>
        <taxon>Dyadobacter</taxon>
    </lineage>
</organism>
<keyword evidence="3" id="KW-1185">Reference proteome</keyword>
<dbReference type="OrthoDB" id="711246at2"/>
<keyword evidence="1" id="KW-0472">Membrane</keyword>
<sequence length="110" mass="11696">MFSTICLLFLLGFMFWMNTSTRISWPDKNAVMAFMAANPSYSRVAAGALFAIATGLCVGLMGAGSGLFAAVVILMTAGSVSVLFFPFRYFGSVGVAILYLCAVTLELVIN</sequence>
<dbReference type="EMBL" id="PYAS01000004">
    <property type="protein sequence ID" value="PSL30542.1"/>
    <property type="molecule type" value="Genomic_DNA"/>
</dbReference>
<evidence type="ECO:0000313" key="2">
    <source>
        <dbReference type="EMBL" id="PSL30542.1"/>
    </source>
</evidence>
<proteinExistence type="predicted"/>
<reference evidence="2 3" key="1">
    <citation type="submission" date="2018-03" db="EMBL/GenBank/DDBJ databases">
        <title>Genomic Encyclopedia of Archaeal and Bacterial Type Strains, Phase II (KMG-II): from individual species to whole genera.</title>
        <authorList>
            <person name="Goeker M."/>
        </authorList>
    </citation>
    <scope>NUCLEOTIDE SEQUENCE [LARGE SCALE GENOMIC DNA]</scope>
    <source>
        <strain evidence="2 3">DSM 29057</strain>
    </source>
</reference>
<feature type="transmembrane region" description="Helical" evidence="1">
    <location>
        <begin position="40"/>
        <end position="60"/>
    </location>
</feature>
<dbReference type="AlphaFoldDB" id="A0A2P8G977"/>
<protein>
    <recommendedName>
        <fullName evidence="4">DoxX-like protein</fullName>
    </recommendedName>
</protein>
<evidence type="ECO:0000313" key="3">
    <source>
        <dbReference type="Proteomes" id="UP000241964"/>
    </source>
</evidence>
<feature type="transmembrane region" description="Helical" evidence="1">
    <location>
        <begin position="91"/>
        <end position="109"/>
    </location>
</feature>
<gene>
    <name evidence="2" type="ORF">CLV60_104485</name>
</gene>
<name>A0A2P8G977_9BACT</name>
<evidence type="ECO:0000256" key="1">
    <source>
        <dbReference type="SAM" id="Phobius"/>
    </source>
</evidence>
<comment type="caution">
    <text evidence="2">The sequence shown here is derived from an EMBL/GenBank/DDBJ whole genome shotgun (WGS) entry which is preliminary data.</text>
</comment>
<evidence type="ECO:0008006" key="4">
    <source>
        <dbReference type="Google" id="ProtNLM"/>
    </source>
</evidence>
<accession>A0A2P8G977</accession>